<feature type="domain" description="Rhodanese" evidence="3">
    <location>
        <begin position="156"/>
        <end position="265"/>
    </location>
</feature>
<gene>
    <name evidence="4" type="ORF">BC624_10427</name>
    <name evidence="5" type="ORF">SAMN05443373_10327</name>
</gene>
<dbReference type="RefSeq" id="WP_072941167.1">
    <property type="nucleotide sequence ID" value="NZ_FQWO01000003.1"/>
</dbReference>
<dbReference type="EMBL" id="PVUB01000004">
    <property type="protein sequence ID" value="PRZ23918.1"/>
    <property type="molecule type" value="Genomic_DNA"/>
</dbReference>
<dbReference type="EMBL" id="FQWO01000003">
    <property type="protein sequence ID" value="SHG62157.1"/>
    <property type="molecule type" value="Genomic_DNA"/>
</dbReference>
<dbReference type="InterPro" id="IPR001763">
    <property type="entry name" value="Rhodanese-like_dom"/>
</dbReference>
<reference evidence="6" key="2">
    <citation type="submission" date="2016-11" db="EMBL/GenBank/DDBJ databases">
        <authorList>
            <person name="Varghese N."/>
            <person name="Submissions S."/>
        </authorList>
    </citation>
    <scope>NUCLEOTIDE SEQUENCE [LARGE SCALE GENOMIC DNA]</scope>
    <source>
        <strain evidence="6">DSM 19729</strain>
    </source>
</reference>
<name>A0A1M5LAW5_9FLAO</name>
<evidence type="ECO:0000313" key="7">
    <source>
        <dbReference type="Proteomes" id="UP000237771"/>
    </source>
</evidence>
<dbReference type="CDD" id="cd01449">
    <property type="entry name" value="TST_Repeat_2"/>
    <property type="match status" value="1"/>
</dbReference>
<sequence>MKSPIVSVAWLHEHLEDPELIILEAILETPHQDIQIKGARLFDIKNKFSDTSNLLPNTLPSPEAFAIACQKTGINNNSKIVVYDTKGIYSSPRAWWLFKIMGHQNVSILDGGLAAWLNENYPTENRQEPSYPRGNFESKFQPQLVKSKEQLLENIQFKKSLVVDARSTDRFYGETEEPRVGLRSGHIPGSINIPYTQVLRNGKFLPKEELKKILPQQDKNLIFSCGSGITACIDLIAYELISDKPKAVYDGSWTEWGQDENLPIEK</sequence>
<dbReference type="OrthoDB" id="9770030at2"/>
<dbReference type="PROSITE" id="PS50206">
    <property type="entry name" value="RHODANESE_3"/>
    <property type="match status" value="2"/>
</dbReference>
<keyword evidence="7" id="KW-1185">Reference proteome</keyword>
<dbReference type="AlphaFoldDB" id="A0A1M5LAW5"/>
<evidence type="ECO:0000313" key="6">
    <source>
        <dbReference type="Proteomes" id="UP000184384"/>
    </source>
</evidence>
<evidence type="ECO:0000256" key="2">
    <source>
        <dbReference type="ARBA" id="ARBA00022737"/>
    </source>
</evidence>
<dbReference type="STRING" id="280093.SAMN05443373_10327"/>
<feature type="domain" description="Rhodanese" evidence="3">
    <location>
        <begin position="16"/>
        <end position="125"/>
    </location>
</feature>
<dbReference type="CDD" id="cd01448">
    <property type="entry name" value="TST_Repeat_1"/>
    <property type="match status" value="1"/>
</dbReference>
<evidence type="ECO:0000313" key="4">
    <source>
        <dbReference type="EMBL" id="PRZ23918.1"/>
    </source>
</evidence>
<organism evidence="5 6">
    <name type="scientific">Flavobacterium granuli</name>
    <dbReference type="NCBI Taxonomy" id="280093"/>
    <lineage>
        <taxon>Bacteria</taxon>
        <taxon>Pseudomonadati</taxon>
        <taxon>Bacteroidota</taxon>
        <taxon>Flavobacteriia</taxon>
        <taxon>Flavobacteriales</taxon>
        <taxon>Flavobacteriaceae</taxon>
        <taxon>Flavobacterium</taxon>
    </lineage>
</organism>
<dbReference type="SUPFAM" id="SSF52821">
    <property type="entry name" value="Rhodanese/Cell cycle control phosphatase"/>
    <property type="match status" value="2"/>
</dbReference>
<accession>A0A1M5LAW5</accession>
<evidence type="ECO:0000256" key="1">
    <source>
        <dbReference type="ARBA" id="ARBA00022679"/>
    </source>
</evidence>
<dbReference type="Proteomes" id="UP000184384">
    <property type="component" value="Unassembled WGS sequence"/>
</dbReference>
<dbReference type="GO" id="GO:0004792">
    <property type="term" value="F:thiosulfate-cyanide sulfurtransferase activity"/>
    <property type="evidence" value="ECO:0007669"/>
    <property type="project" value="TreeGrafter"/>
</dbReference>
<keyword evidence="2" id="KW-0677">Repeat</keyword>
<reference evidence="4 7" key="3">
    <citation type="submission" date="2018-03" db="EMBL/GenBank/DDBJ databases">
        <title>Genomic Encyclopedia of Archaeal and Bacterial Type Strains, Phase II (KMG-II): from individual species to whole genera.</title>
        <authorList>
            <person name="Goeker M."/>
        </authorList>
    </citation>
    <scope>NUCLEOTIDE SEQUENCE [LARGE SCALE GENOMIC DNA]</scope>
    <source>
        <strain evidence="4 7">DSM 17797</strain>
    </source>
</reference>
<dbReference type="Proteomes" id="UP000237771">
    <property type="component" value="Unassembled WGS sequence"/>
</dbReference>
<dbReference type="SMART" id="SM00450">
    <property type="entry name" value="RHOD"/>
    <property type="match status" value="2"/>
</dbReference>
<evidence type="ECO:0000313" key="5">
    <source>
        <dbReference type="EMBL" id="SHG62157.1"/>
    </source>
</evidence>
<evidence type="ECO:0000259" key="3">
    <source>
        <dbReference type="PROSITE" id="PS50206"/>
    </source>
</evidence>
<dbReference type="FunFam" id="3.40.250.10:FF:000001">
    <property type="entry name" value="Sulfurtransferase"/>
    <property type="match status" value="1"/>
</dbReference>
<proteinExistence type="predicted"/>
<keyword evidence="5" id="KW-0670">Pyruvate</keyword>
<dbReference type="PANTHER" id="PTHR11364">
    <property type="entry name" value="THIOSULFATE SULFERTANSFERASE"/>
    <property type="match status" value="1"/>
</dbReference>
<dbReference type="PANTHER" id="PTHR11364:SF27">
    <property type="entry name" value="SULFURTRANSFERASE"/>
    <property type="match status" value="1"/>
</dbReference>
<keyword evidence="1 5" id="KW-0808">Transferase</keyword>
<dbReference type="Gene3D" id="3.40.250.10">
    <property type="entry name" value="Rhodanese-like domain"/>
    <property type="match status" value="2"/>
</dbReference>
<dbReference type="Pfam" id="PF00581">
    <property type="entry name" value="Rhodanese"/>
    <property type="match status" value="2"/>
</dbReference>
<dbReference type="InterPro" id="IPR036873">
    <property type="entry name" value="Rhodanese-like_dom_sf"/>
</dbReference>
<dbReference type="InterPro" id="IPR045078">
    <property type="entry name" value="TST/MPST-like"/>
</dbReference>
<reference evidence="5" key="1">
    <citation type="submission" date="2016-11" db="EMBL/GenBank/DDBJ databases">
        <authorList>
            <person name="Jaros S."/>
            <person name="Januszkiewicz K."/>
            <person name="Wedrychowicz H."/>
        </authorList>
    </citation>
    <scope>NUCLEOTIDE SEQUENCE [LARGE SCALE GENOMIC DNA]</scope>
    <source>
        <strain evidence="5">DSM 19729</strain>
    </source>
</reference>
<protein>
    <submittedName>
        <fullName evidence="5">Thiosulfate/3-mercaptopyruvate sulfurtransferase</fullName>
    </submittedName>
</protein>